<reference evidence="5" key="1">
    <citation type="submission" date="2022-12" db="EMBL/GenBank/DDBJ databases">
        <title>Reclassification of two methanogenic archaea species isolated from the Kolyma lowland permafrost.</title>
        <authorList>
            <person name="Trubitsyn V.E."/>
            <person name="Rivkina E.M."/>
            <person name="Shcherbakova V.A."/>
        </authorList>
    </citation>
    <scope>NUCLEOTIDE SEQUENCE</scope>
    <source>
        <strain evidence="4">M2</strain>
        <strain evidence="5">MK4</strain>
    </source>
</reference>
<dbReference type="Gene3D" id="3.40.50.280">
    <property type="entry name" value="Cobalamin-binding domain"/>
    <property type="match status" value="1"/>
</dbReference>
<dbReference type="GO" id="GO:0046872">
    <property type="term" value="F:metal ion binding"/>
    <property type="evidence" value="ECO:0007669"/>
    <property type="project" value="UniProtKB-KW"/>
</dbReference>
<evidence type="ECO:0000313" key="6">
    <source>
        <dbReference type="Proteomes" id="UP001068021"/>
    </source>
</evidence>
<dbReference type="GO" id="GO:0005829">
    <property type="term" value="C:cytosol"/>
    <property type="evidence" value="ECO:0007669"/>
    <property type="project" value="TreeGrafter"/>
</dbReference>
<dbReference type="Pfam" id="PF02310">
    <property type="entry name" value="B12-binding"/>
    <property type="match status" value="1"/>
</dbReference>
<dbReference type="GO" id="GO:0008705">
    <property type="term" value="F:methionine synthase activity"/>
    <property type="evidence" value="ECO:0007669"/>
    <property type="project" value="TreeGrafter"/>
</dbReference>
<dbReference type="EMBL" id="JAPVES010000030">
    <property type="protein sequence ID" value="MCZ3372553.1"/>
    <property type="molecule type" value="Genomic_DNA"/>
</dbReference>
<proteinExistence type="predicted"/>
<keyword evidence="1" id="KW-0479">Metal-binding</keyword>
<dbReference type="InterPro" id="IPR006158">
    <property type="entry name" value="Cobalamin-bd"/>
</dbReference>
<comment type="caution">
    <text evidence="5">The sequence shown here is derived from an EMBL/GenBank/DDBJ whole genome shotgun (WGS) entry which is preliminary data.</text>
</comment>
<dbReference type="RefSeq" id="WP_052375732.1">
    <property type="nucleotide sequence ID" value="NZ_JAPVER010000018.1"/>
</dbReference>
<sequence length="230" mass="26184">MYEFKEETGSFFELARQYLNLLLNGDNYAAVQMIMEAVKNNIDVKDIYLHVFEPSQHEIGRLWQKNQISIAQEHFCTAVTQNIMSQLYPHIYKSEKNGYKMITTCVSGELHEIGARMVSDFFEMEGWDTYYLGANMSTKSIIETIIELKPDLILISATINSHVGAVADLIKQIRSLNVKNLKIIVGGRLFNISPSLWEKVGADCYASNALESIFVAKKLLNIKSVNKEEF</sequence>
<evidence type="ECO:0000256" key="2">
    <source>
        <dbReference type="ARBA" id="ARBA00023285"/>
    </source>
</evidence>
<dbReference type="PANTHER" id="PTHR45833:SF1">
    <property type="entry name" value="METHIONINE SYNTHASE"/>
    <property type="match status" value="1"/>
</dbReference>
<accession>A0A9E5DPL5</accession>
<organism evidence="5">
    <name type="scientific">Methanobacterium veterum</name>
    <dbReference type="NCBI Taxonomy" id="408577"/>
    <lineage>
        <taxon>Archaea</taxon>
        <taxon>Methanobacteriati</taxon>
        <taxon>Methanobacteriota</taxon>
        <taxon>Methanomada group</taxon>
        <taxon>Methanobacteria</taxon>
        <taxon>Methanobacteriales</taxon>
        <taxon>Methanobacteriaceae</taxon>
        <taxon>Methanobacterium</taxon>
    </lineage>
</organism>
<dbReference type="SUPFAM" id="SSF52242">
    <property type="entry name" value="Cobalamin (vitamin B12)-binding domain"/>
    <property type="match status" value="1"/>
</dbReference>
<dbReference type="InterPro" id="IPR036594">
    <property type="entry name" value="Meth_synthase_dom"/>
</dbReference>
<evidence type="ECO:0000259" key="3">
    <source>
        <dbReference type="PROSITE" id="PS51332"/>
    </source>
</evidence>
<dbReference type="PROSITE" id="PS51332">
    <property type="entry name" value="B12_BINDING"/>
    <property type="match status" value="1"/>
</dbReference>
<dbReference type="Gene3D" id="1.10.1240.10">
    <property type="entry name" value="Methionine synthase domain"/>
    <property type="match status" value="1"/>
</dbReference>
<dbReference type="InterPro" id="IPR003759">
    <property type="entry name" value="Cbl-bd_cap"/>
</dbReference>
<dbReference type="InterPro" id="IPR036724">
    <property type="entry name" value="Cobalamin-bd_sf"/>
</dbReference>
<evidence type="ECO:0000313" key="5">
    <source>
        <dbReference type="EMBL" id="MCZ3372553.1"/>
    </source>
</evidence>
<keyword evidence="2" id="KW-0170">Cobalt</keyword>
<evidence type="ECO:0000256" key="1">
    <source>
        <dbReference type="ARBA" id="ARBA00022723"/>
    </source>
</evidence>
<feature type="domain" description="B12-binding" evidence="3">
    <location>
        <begin position="98"/>
        <end position="230"/>
    </location>
</feature>
<dbReference type="PANTHER" id="PTHR45833">
    <property type="entry name" value="METHIONINE SYNTHASE"/>
    <property type="match status" value="1"/>
</dbReference>
<dbReference type="InterPro" id="IPR050554">
    <property type="entry name" value="Met_Synthase/Corrinoid"/>
</dbReference>
<keyword evidence="6" id="KW-1185">Reference proteome</keyword>
<dbReference type="Pfam" id="PF02607">
    <property type="entry name" value="B12-binding_2"/>
    <property type="match status" value="1"/>
</dbReference>
<gene>
    <name evidence="5" type="ORF">O3H35_07895</name>
    <name evidence="4" type="ORF">O3H54_02780</name>
</gene>
<dbReference type="EMBL" id="JAPVER010000018">
    <property type="protein sequence ID" value="MCZ3364799.1"/>
    <property type="molecule type" value="Genomic_DNA"/>
</dbReference>
<name>A0A9E5DPL5_9EURY</name>
<dbReference type="GO" id="GO:0031419">
    <property type="term" value="F:cobalamin binding"/>
    <property type="evidence" value="ECO:0007669"/>
    <property type="project" value="InterPro"/>
</dbReference>
<evidence type="ECO:0000313" key="4">
    <source>
        <dbReference type="EMBL" id="MCZ3364799.1"/>
    </source>
</evidence>
<dbReference type="GO" id="GO:0050667">
    <property type="term" value="P:homocysteine metabolic process"/>
    <property type="evidence" value="ECO:0007669"/>
    <property type="project" value="TreeGrafter"/>
</dbReference>
<dbReference type="GO" id="GO:0046653">
    <property type="term" value="P:tetrahydrofolate metabolic process"/>
    <property type="evidence" value="ECO:0007669"/>
    <property type="project" value="TreeGrafter"/>
</dbReference>
<dbReference type="Proteomes" id="UP001068021">
    <property type="component" value="Unassembled WGS sequence"/>
</dbReference>
<dbReference type="AlphaFoldDB" id="A0A9E5DPL5"/>
<dbReference type="Proteomes" id="UP001074446">
    <property type="component" value="Unassembled WGS sequence"/>
</dbReference>
<protein>
    <submittedName>
        <fullName evidence="5">Cobalamin-dependent protein</fullName>
    </submittedName>
</protein>